<keyword evidence="1" id="KW-0472">Membrane</keyword>
<feature type="transmembrane region" description="Helical" evidence="1">
    <location>
        <begin position="125"/>
        <end position="143"/>
    </location>
</feature>
<keyword evidence="3" id="KW-1185">Reference proteome</keyword>
<feature type="transmembrane region" description="Helical" evidence="1">
    <location>
        <begin position="101"/>
        <end position="119"/>
    </location>
</feature>
<dbReference type="AlphaFoldDB" id="A0A851GHN8"/>
<dbReference type="EMBL" id="JACBAZ010000001">
    <property type="protein sequence ID" value="NWK54130.1"/>
    <property type="molecule type" value="Genomic_DNA"/>
</dbReference>
<keyword evidence="1" id="KW-1133">Transmembrane helix</keyword>
<dbReference type="Proteomes" id="UP000557872">
    <property type="component" value="Unassembled WGS sequence"/>
</dbReference>
<protein>
    <recommendedName>
        <fullName evidence="4">EamA domain-containing protein</fullName>
    </recommendedName>
</protein>
<keyword evidence="1" id="KW-0812">Transmembrane</keyword>
<accession>A0A851GHN8</accession>
<organism evidence="2 3">
    <name type="scientific">Oceaniferula marina</name>
    <dbReference type="NCBI Taxonomy" id="2748318"/>
    <lineage>
        <taxon>Bacteria</taxon>
        <taxon>Pseudomonadati</taxon>
        <taxon>Verrucomicrobiota</taxon>
        <taxon>Verrucomicrobiia</taxon>
        <taxon>Verrucomicrobiales</taxon>
        <taxon>Verrucomicrobiaceae</taxon>
        <taxon>Oceaniferula</taxon>
    </lineage>
</organism>
<dbReference type="RefSeq" id="WP_178930674.1">
    <property type="nucleotide sequence ID" value="NZ_JACBAZ010000001.1"/>
</dbReference>
<gene>
    <name evidence="2" type="ORF">HW115_00790</name>
</gene>
<proteinExistence type="predicted"/>
<feature type="transmembrane region" description="Helical" evidence="1">
    <location>
        <begin position="37"/>
        <end position="55"/>
    </location>
</feature>
<name>A0A851GHN8_9BACT</name>
<feature type="transmembrane region" description="Helical" evidence="1">
    <location>
        <begin position="67"/>
        <end position="89"/>
    </location>
</feature>
<evidence type="ECO:0000313" key="3">
    <source>
        <dbReference type="Proteomes" id="UP000557872"/>
    </source>
</evidence>
<evidence type="ECO:0008006" key="4">
    <source>
        <dbReference type="Google" id="ProtNLM"/>
    </source>
</evidence>
<comment type="caution">
    <text evidence="2">The sequence shown here is derived from an EMBL/GenBank/DDBJ whole genome shotgun (WGS) entry which is preliminary data.</text>
</comment>
<evidence type="ECO:0000313" key="2">
    <source>
        <dbReference type="EMBL" id="NWK54130.1"/>
    </source>
</evidence>
<feature type="transmembrane region" description="Helical" evidence="1">
    <location>
        <begin position="6"/>
        <end position="25"/>
    </location>
</feature>
<sequence>MTTAQTGLLIGGVLPAFIFGVAGLFQKWGSSQGLGLGGYVVSVGIGCLTVGALLWCFTGEQNFSLKAAIPSFLLGVFWALGVTAVSFSLSRYGASLAKITPLYNMNTLVTVLGALLIFSEWKDVHLLRLVLGSALIVAGGVLVSS</sequence>
<evidence type="ECO:0000256" key="1">
    <source>
        <dbReference type="SAM" id="Phobius"/>
    </source>
</evidence>
<reference evidence="2 3" key="1">
    <citation type="submission" date="2020-07" db="EMBL/GenBank/DDBJ databases">
        <title>Roseicoccus Jingziensis gen. nov., sp. nov., isolated from coastal seawater.</title>
        <authorList>
            <person name="Feng X."/>
        </authorList>
    </citation>
    <scope>NUCLEOTIDE SEQUENCE [LARGE SCALE GENOMIC DNA]</scope>
    <source>
        <strain evidence="2 3">N1E253</strain>
    </source>
</reference>